<keyword evidence="10" id="KW-1185">Reference proteome</keyword>
<dbReference type="KEGG" id="tai:Taci_0571"/>
<dbReference type="Proteomes" id="UP000002030">
    <property type="component" value="Chromosome"/>
</dbReference>
<dbReference type="RefSeq" id="WP_012869323.1">
    <property type="nucleotide sequence ID" value="NC_013522.1"/>
</dbReference>
<dbReference type="EMBL" id="CP001818">
    <property type="protein sequence ID" value="ACZ18807.1"/>
    <property type="molecule type" value="Genomic_DNA"/>
</dbReference>
<dbReference type="OrthoDB" id="9791874at2"/>
<dbReference type="HOGENOM" id="CLU_064906_2_1_0"/>
<evidence type="ECO:0000256" key="4">
    <source>
        <dbReference type="ARBA" id="ARBA00022692"/>
    </source>
</evidence>
<evidence type="ECO:0000259" key="8">
    <source>
        <dbReference type="Pfam" id="PF03458"/>
    </source>
</evidence>
<comment type="subcellular location">
    <subcellularLocation>
        <location evidence="1">Cell membrane</location>
        <topology evidence="1">Multi-pass membrane protein</topology>
    </subcellularLocation>
</comment>
<gene>
    <name evidence="9" type="ordered locus">Taci_0571</name>
</gene>
<feature type="transmembrane region" description="Helical" evidence="7">
    <location>
        <begin position="12"/>
        <end position="30"/>
    </location>
</feature>
<evidence type="ECO:0000313" key="10">
    <source>
        <dbReference type="Proteomes" id="UP000002030"/>
    </source>
</evidence>
<evidence type="ECO:0000313" key="9">
    <source>
        <dbReference type="EMBL" id="ACZ18807.1"/>
    </source>
</evidence>
<keyword evidence="6 7" id="KW-0472">Membrane</keyword>
<keyword evidence="4 7" id="KW-0812">Transmembrane</keyword>
<feature type="transmembrane region" description="Helical" evidence="7">
    <location>
        <begin position="66"/>
        <end position="85"/>
    </location>
</feature>
<dbReference type="GO" id="GO:0005886">
    <property type="term" value="C:plasma membrane"/>
    <property type="evidence" value="ECO:0007669"/>
    <property type="project" value="UniProtKB-SubCell"/>
</dbReference>
<organism evidence="9 10">
    <name type="scientific">Thermanaerovibrio acidaminovorans (strain ATCC 49978 / DSM 6589 / Su883)</name>
    <name type="common">Selenomonas acidaminovorans</name>
    <dbReference type="NCBI Taxonomy" id="525903"/>
    <lineage>
        <taxon>Bacteria</taxon>
        <taxon>Thermotogati</taxon>
        <taxon>Synergistota</taxon>
        <taxon>Synergistia</taxon>
        <taxon>Synergistales</taxon>
        <taxon>Synergistaceae</taxon>
        <taxon>Thermanaerovibrio</taxon>
    </lineage>
</organism>
<feature type="transmembrane region" description="Helical" evidence="7">
    <location>
        <begin position="97"/>
        <end position="119"/>
    </location>
</feature>
<proteinExistence type="inferred from homology"/>
<comment type="similarity">
    <text evidence="2">Belongs to the UPF0126 family.</text>
</comment>
<feature type="transmembrane region" description="Helical" evidence="7">
    <location>
        <begin position="180"/>
        <end position="201"/>
    </location>
</feature>
<keyword evidence="5 7" id="KW-1133">Transmembrane helix</keyword>
<evidence type="ECO:0000256" key="7">
    <source>
        <dbReference type="SAM" id="Phobius"/>
    </source>
</evidence>
<name>D1B954_THEAS</name>
<protein>
    <recommendedName>
        <fullName evidence="8">Glycine transporter domain-containing protein</fullName>
    </recommendedName>
</protein>
<evidence type="ECO:0000256" key="5">
    <source>
        <dbReference type="ARBA" id="ARBA00022989"/>
    </source>
</evidence>
<reference evidence="9 10" key="1">
    <citation type="journal article" date="2009" name="Stand. Genomic Sci.">
        <title>Complete genome sequence of Thermanaerovibrio acidaminovorans type strain (Su883).</title>
        <authorList>
            <person name="Chovatia M."/>
            <person name="Sikorski J."/>
            <person name="Schroder M."/>
            <person name="Lapidus A."/>
            <person name="Nolan M."/>
            <person name="Tice H."/>
            <person name="Glavina Del Rio T."/>
            <person name="Copeland A."/>
            <person name="Cheng J.F."/>
            <person name="Lucas S."/>
            <person name="Chen F."/>
            <person name="Bruce D."/>
            <person name="Goodwin L."/>
            <person name="Pitluck S."/>
            <person name="Ivanova N."/>
            <person name="Mavromatis K."/>
            <person name="Ovchinnikova G."/>
            <person name="Pati A."/>
            <person name="Chen A."/>
            <person name="Palaniappan K."/>
            <person name="Land M."/>
            <person name="Hauser L."/>
            <person name="Chang Y.J."/>
            <person name="Jeffries C.D."/>
            <person name="Chain P."/>
            <person name="Saunders E."/>
            <person name="Detter J.C."/>
            <person name="Brettin T."/>
            <person name="Rohde M."/>
            <person name="Goker M."/>
            <person name="Spring S."/>
            <person name="Bristow J."/>
            <person name="Markowitz V."/>
            <person name="Hugenholtz P."/>
            <person name="Kyrpides N.C."/>
            <person name="Klenk H.P."/>
            <person name="Eisen J.A."/>
        </authorList>
    </citation>
    <scope>NUCLEOTIDE SEQUENCE [LARGE SCALE GENOMIC DNA]</scope>
    <source>
        <strain evidence="10">ATCC 49978 / DSM 6589 / Su883</strain>
    </source>
</reference>
<dbReference type="Pfam" id="PF03458">
    <property type="entry name" value="Gly_transporter"/>
    <property type="match status" value="2"/>
</dbReference>
<evidence type="ECO:0000256" key="3">
    <source>
        <dbReference type="ARBA" id="ARBA00022475"/>
    </source>
</evidence>
<feature type="transmembrane region" description="Helical" evidence="7">
    <location>
        <begin position="125"/>
        <end position="145"/>
    </location>
</feature>
<evidence type="ECO:0000256" key="1">
    <source>
        <dbReference type="ARBA" id="ARBA00004651"/>
    </source>
</evidence>
<evidence type="ECO:0000256" key="2">
    <source>
        <dbReference type="ARBA" id="ARBA00008193"/>
    </source>
</evidence>
<accession>D1B954</accession>
<dbReference type="InterPro" id="IPR005115">
    <property type="entry name" value="Gly_transporter"/>
</dbReference>
<keyword evidence="3" id="KW-1003">Cell membrane</keyword>
<evidence type="ECO:0000256" key="6">
    <source>
        <dbReference type="ARBA" id="ARBA00023136"/>
    </source>
</evidence>
<sequence>MDLWDFSGTLWRTFEVMGTLAFAASGAFTGVRKGFDIFGVVVLGLITAVGGGITRDVLSGNLPPLAIRYPGYCVLAIVTSLAVFGRPIPVLKADRTVAVLDAIGLGAFAAGGSMMAVSMGFQSTFTVVALGVITAVGGGILRDVLSGTPPLIFRREVYASAAILGSLVFIPARSIMGDHWAMYVCMGVTTLCRLMGIFMDLHLPSGRPKRS</sequence>
<feature type="transmembrane region" description="Helical" evidence="7">
    <location>
        <begin position="37"/>
        <end position="54"/>
    </location>
</feature>
<feature type="domain" description="Glycine transporter" evidence="8">
    <location>
        <begin position="13"/>
        <end position="84"/>
    </location>
</feature>
<dbReference type="eggNOG" id="COG2860">
    <property type="taxonomic scope" value="Bacteria"/>
</dbReference>
<dbReference type="STRING" id="525903.Taci_0571"/>
<dbReference type="PANTHER" id="PTHR30506">
    <property type="entry name" value="INNER MEMBRANE PROTEIN"/>
    <property type="match status" value="1"/>
</dbReference>
<feature type="transmembrane region" description="Helical" evidence="7">
    <location>
        <begin position="157"/>
        <end position="174"/>
    </location>
</feature>
<feature type="domain" description="Glycine transporter" evidence="8">
    <location>
        <begin position="99"/>
        <end position="170"/>
    </location>
</feature>
<dbReference type="PANTHER" id="PTHR30506:SF3">
    <property type="entry name" value="UPF0126 INNER MEMBRANE PROTEIN YADS-RELATED"/>
    <property type="match status" value="1"/>
</dbReference>
<dbReference type="AlphaFoldDB" id="D1B954"/>
<dbReference type="EnsemblBacteria" id="ACZ18807">
    <property type="protein sequence ID" value="ACZ18807"/>
    <property type="gene ID" value="Taci_0571"/>
</dbReference>